<dbReference type="EMBL" id="GBXM01059982">
    <property type="protein sequence ID" value="JAH48595.1"/>
    <property type="molecule type" value="Transcribed_RNA"/>
</dbReference>
<organism evidence="1">
    <name type="scientific">Anguilla anguilla</name>
    <name type="common">European freshwater eel</name>
    <name type="synonym">Muraena anguilla</name>
    <dbReference type="NCBI Taxonomy" id="7936"/>
    <lineage>
        <taxon>Eukaryota</taxon>
        <taxon>Metazoa</taxon>
        <taxon>Chordata</taxon>
        <taxon>Craniata</taxon>
        <taxon>Vertebrata</taxon>
        <taxon>Euteleostomi</taxon>
        <taxon>Actinopterygii</taxon>
        <taxon>Neopterygii</taxon>
        <taxon>Teleostei</taxon>
        <taxon>Anguilliformes</taxon>
        <taxon>Anguillidae</taxon>
        <taxon>Anguilla</taxon>
    </lineage>
</organism>
<reference evidence="1" key="1">
    <citation type="submission" date="2014-11" db="EMBL/GenBank/DDBJ databases">
        <authorList>
            <person name="Amaro Gonzalez C."/>
        </authorList>
    </citation>
    <scope>NUCLEOTIDE SEQUENCE</scope>
</reference>
<evidence type="ECO:0000313" key="1">
    <source>
        <dbReference type="EMBL" id="JAH48595.1"/>
    </source>
</evidence>
<reference evidence="1" key="2">
    <citation type="journal article" date="2015" name="Fish Shellfish Immunol.">
        <title>Early steps in the European eel (Anguilla anguilla)-Vibrio vulnificus interaction in the gills: Role of the RtxA13 toxin.</title>
        <authorList>
            <person name="Callol A."/>
            <person name="Pajuelo D."/>
            <person name="Ebbesson L."/>
            <person name="Teles M."/>
            <person name="MacKenzie S."/>
            <person name="Amaro C."/>
        </authorList>
    </citation>
    <scope>NUCLEOTIDE SEQUENCE</scope>
</reference>
<protein>
    <submittedName>
        <fullName evidence="1">Uncharacterized protein</fullName>
    </submittedName>
</protein>
<dbReference type="AlphaFoldDB" id="A0A0E9T6M0"/>
<accession>A0A0E9T6M0</accession>
<name>A0A0E9T6M0_ANGAN</name>
<proteinExistence type="predicted"/>
<sequence>MFYFGINKYLLQAKKGTNELSTAGLRVQFYFLFDLFFKKYLFLLFHSFSETEVL</sequence>